<evidence type="ECO:0000256" key="2">
    <source>
        <dbReference type="ARBA" id="ARBA00023002"/>
    </source>
</evidence>
<keyword evidence="2" id="KW-0560">Oxidoreductase</keyword>
<evidence type="ECO:0000313" key="5">
    <source>
        <dbReference type="EMBL" id="GKT50058.1"/>
    </source>
</evidence>
<organism evidence="5 6">
    <name type="scientific">Colletotrichum spaethianum</name>
    <dbReference type="NCBI Taxonomy" id="700344"/>
    <lineage>
        <taxon>Eukaryota</taxon>
        <taxon>Fungi</taxon>
        <taxon>Dikarya</taxon>
        <taxon>Ascomycota</taxon>
        <taxon>Pezizomycotina</taxon>
        <taxon>Sordariomycetes</taxon>
        <taxon>Hypocreomycetidae</taxon>
        <taxon>Glomerellales</taxon>
        <taxon>Glomerellaceae</taxon>
        <taxon>Colletotrichum</taxon>
        <taxon>Colletotrichum spaethianum species complex</taxon>
    </lineage>
</organism>
<accession>A0AA37USL7</accession>
<dbReference type="RefSeq" id="XP_049132408.1">
    <property type="nucleotide sequence ID" value="XM_049276451.1"/>
</dbReference>
<evidence type="ECO:0000313" key="6">
    <source>
        <dbReference type="Proteomes" id="UP001055115"/>
    </source>
</evidence>
<evidence type="ECO:0000259" key="4">
    <source>
        <dbReference type="Pfam" id="PF01266"/>
    </source>
</evidence>
<dbReference type="GeneID" id="73331041"/>
<reference evidence="5 6" key="1">
    <citation type="submission" date="2022-03" db="EMBL/GenBank/DDBJ databases">
        <title>Genome data of Colletotrichum spp.</title>
        <authorList>
            <person name="Utami Y.D."/>
            <person name="Hiruma K."/>
        </authorList>
    </citation>
    <scope>NUCLEOTIDE SEQUENCE [LARGE SCALE GENOMIC DNA]</scope>
    <source>
        <strain evidence="5 6">MAFF 239500</strain>
    </source>
</reference>
<proteinExistence type="inferred from homology"/>
<dbReference type="GO" id="GO:0004497">
    <property type="term" value="F:monooxygenase activity"/>
    <property type="evidence" value="ECO:0007669"/>
    <property type="project" value="UniProtKB-KW"/>
</dbReference>
<dbReference type="Gene3D" id="3.50.50.60">
    <property type="entry name" value="FAD/NAD(P)-binding domain"/>
    <property type="match status" value="1"/>
</dbReference>
<sequence length="126" mass="13428">MLDIAIIGGGIAGLTAAIALRRAGHPVTIYEKSALSNEIGAAINVQTNASRPLLALGMDPVRARFVPAKGSQRVKGDTLEPVHELNLGAIADKYGSPWYFAHRVDLHQELKRMATTDDGGRLSLSN</sequence>
<protein>
    <submittedName>
        <fullName evidence="5">FAD-dependent monooxygenase OpS4</fullName>
    </submittedName>
</protein>
<dbReference type="EMBL" id="BQXU01000034">
    <property type="protein sequence ID" value="GKT50058.1"/>
    <property type="molecule type" value="Genomic_DNA"/>
</dbReference>
<keyword evidence="3 5" id="KW-0503">Monooxygenase</keyword>
<dbReference type="PANTHER" id="PTHR13789:SF215">
    <property type="entry name" value="FAD-BINDING DOMAIN-CONTAINING PROTEIN-RELATED"/>
    <property type="match status" value="1"/>
</dbReference>
<keyword evidence="6" id="KW-1185">Reference proteome</keyword>
<dbReference type="AlphaFoldDB" id="A0AA37USL7"/>
<dbReference type="SUPFAM" id="SSF51905">
    <property type="entry name" value="FAD/NAD(P)-binding domain"/>
    <property type="match status" value="1"/>
</dbReference>
<name>A0AA37USL7_9PEZI</name>
<dbReference type="InterPro" id="IPR006076">
    <property type="entry name" value="FAD-dep_OxRdtase"/>
</dbReference>
<dbReference type="PANTHER" id="PTHR13789">
    <property type="entry name" value="MONOOXYGENASE"/>
    <property type="match status" value="1"/>
</dbReference>
<dbReference type="InterPro" id="IPR036188">
    <property type="entry name" value="FAD/NAD-bd_sf"/>
</dbReference>
<dbReference type="InterPro" id="IPR050493">
    <property type="entry name" value="FAD-dep_Monooxygenase_BioMet"/>
</dbReference>
<feature type="domain" description="FAD dependent oxidoreductase" evidence="4">
    <location>
        <begin position="3"/>
        <end position="35"/>
    </location>
</feature>
<dbReference type="Proteomes" id="UP001055115">
    <property type="component" value="Unassembled WGS sequence"/>
</dbReference>
<comment type="similarity">
    <text evidence="1">Belongs to the paxM FAD-dependent monooxygenase family.</text>
</comment>
<evidence type="ECO:0000256" key="1">
    <source>
        <dbReference type="ARBA" id="ARBA00007992"/>
    </source>
</evidence>
<gene>
    <name evidence="5" type="ORF">ColSpa_10239</name>
</gene>
<evidence type="ECO:0000256" key="3">
    <source>
        <dbReference type="ARBA" id="ARBA00023033"/>
    </source>
</evidence>
<dbReference type="Pfam" id="PF01266">
    <property type="entry name" value="DAO"/>
    <property type="match status" value="1"/>
</dbReference>
<comment type="caution">
    <text evidence="5">The sequence shown here is derived from an EMBL/GenBank/DDBJ whole genome shotgun (WGS) entry which is preliminary data.</text>
</comment>